<comment type="similarity">
    <text evidence="5">Belongs to the ATP:guanido phosphotransferase family.</text>
</comment>
<evidence type="ECO:0000256" key="3">
    <source>
        <dbReference type="ARBA" id="ARBA00022777"/>
    </source>
</evidence>
<evidence type="ECO:0000259" key="6">
    <source>
        <dbReference type="PROSITE" id="PS51510"/>
    </source>
</evidence>
<name>A0A2A4X715_UNCAE</name>
<dbReference type="SUPFAM" id="SSF55931">
    <property type="entry name" value="Glutamine synthetase/guanido kinase"/>
    <property type="match status" value="1"/>
</dbReference>
<accession>A0A2A4X715</accession>
<dbReference type="InterPro" id="IPR014746">
    <property type="entry name" value="Gln_synth/guanido_kin_cat_dom"/>
</dbReference>
<feature type="binding site" evidence="5">
    <location>
        <begin position="26"/>
        <end position="30"/>
    </location>
    <ligand>
        <name>ATP</name>
        <dbReference type="ChEBI" id="CHEBI:30616"/>
    </ligand>
</feature>
<evidence type="ECO:0000256" key="1">
    <source>
        <dbReference type="ARBA" id="ARBA00022679"/>
    </source>
</evidence>
<dbReference type="InterPro" id="IPR022414">
    <property type="entry name" value="ATP-guanido_PTrfase_cat"/>
</dbReference>
<dbReference type="AlphaFoldDB" id="A0A2A4X715"/>
<reference evidence="8" key="1">
    <citation type="submission" date="2017-08" db="EMBL/GenBank/DDBJ databases">
        <title>A dynamic microbial community with high functional redundancy inhabits the cold, oxic subseafloor aquifer.</title>
        <authorList>
            <person name="Tully B.J."/>
            <person name="Wheat C.G."/>
            <person name="Glazer B.T."/>
            <person name="Huber J.A."/>
        </authorList>
    </citation>
    <scope>NUCLEOTIDE SEQUENCE [LARGE SCALE GENOMIC DNA]</scope>
</reference>
<dbReference type="InterPro" id="IPR000749">
    <property type="entry name" value="ATP-guanido_PTrfase"/>
</dbReference>
<feature type="domain" description="Phosphagen kinase C-terminal" evidence="6">
    <location>
        <begin position="23"/>
        <end position="250"/>
    </location>
</feature>
<dbReference type="GO" id="GO:0005615">
    <property type="term" value="C:extracellular space"/>
    <property type="evidence" value="ECO:0007669"/>
    <property type="project" value="TreeGrafter"/>
</dbReference>
<dbReference type="GO" id="GO:0004111">
    <property type="term" value="F:creatine kinase activity"/>
    <property type="evidence" value="ECO:0007669"/>
    <property type="project" value="InterPro"/>
</dbReference>
<keyword evidence="4 5" id="KW-0067">ATP-binding</keyword>
<evidence type="ECO:0000256" key="2">
    <source>
        <dbReference type="ARBA" id="ARBA00022741"/>
    </source>
</evidence>
<evidence type="ECO:0000256" key="5">
    <source>
        <dbReference type="PROSITE-ProRule" id="PRU00843"/>
    </source>
</evidence>
<feature type="binding site" evidence="5">
    <location>
        <begin position="174"/>
        <end position="178"/>
    </location>
    <ligand>
        <name>ATP</name>
        <dbReference type="ChEBI" id="CHEBI:30616"/>
    </ligand>
</feature>
<gene>
    <name evidence="7" type="ORF">COB21_02470</name>
</gene>
<comment type="caution">
    <text evidence="5">Lacks conserved residue(s) required for the propagation of feature annotation.</text>
</comment>
<proteinExistence type="inferred from homology"/>
<dbReference type="EMBL" id="NVUK01000012">
    <property type="protein sequence ID" value="PCI77837.1"/>
    <property type="molecule type" value="Genomic_DNA"/>
</dbReference>
<dbReference type="PANTHER" id="PTHR11547:SF38">
    <property type="entry name" value="ARGININE KINASE 1-RELATED"/>
    <property type="match status" value="1"/>
</dbReference>
<sequence>MSNSIFDLSASNHPIRTKSLSNIWIMSNLYLRRNLSLFPFTGKMEESDFQELELILKKTLPSISPHIFHNFLKTSEISSIHAQALLEYYFSLSSLKKPGKESFYFESQNRQTITHINNEDHITVQQLQKNPFKPYEIKSLCDLSMKIAEKIPLALSEKYGYLTPSTNYCGTGLVIEVYLHLPFLLKSSSYEQIRESMGRIIDMVGLNGANGFVGDFAIIKNKICLGVDEETLLKKVQDKALKLVEQEQKMRRNEALHHHWYHEVAKAFGALKHGTLFSVVEAFNLLSLLKVGIDLSWVQRIEDSEVNELLLKLRRGHIQNEHNRVLDQDELGLERARLIKEKIQSVVLEKL</sequence>
<dbReference type="GO" id="GO:0005524">
    <property type="term" value="F:ATP binding"/>
    <property type="evidence" value="ECO:0007669"/>
    <property type="project" value="UniProtKB-UniRule"/>
</dbReference>
<dbReference type="GO" id="GO:0046314">
    <property type="term" value="P:phosphocreatine biosynthetic process"/>
    <property type="evidence" value="ECO:0007669"/>
    <property type="project" value="InterPro"/>
</dbReference>
<comment type="caution">
    <text evidence="7">The sequence shown here is derived from an EMBL/GenBank/DDBJ whole genome shotgun (WGS) entry which is preliminary data.</text>
</comment>
<feature type="binding site" evidence="5">
    <location>
        <begin position="204"/>
        <end position="209"/>
    </location>
    <ligand>
        <name>ATP</name>
        <dbReference type="ChEBI" id="CHEBI:30616"/>
    </ligand>
</feature>
<organism evidence="7 8">
    <name type="scientific">Aerophobetes bacterium</name>
    <dbReference type="NCBI Taxonomy" id="2030807"/>
    <lineage>
        <taxon>Bacteria</taxon>
        <taxon>Candidatus Aerophobota</taxon>
    </lineage>
</organism>
<evidence type="ECO:0000256" key="4">
    <source>
        <dbReference type="ARBA" id="ARBA00022840"/>
    </source>
</evidence>
<dbReference type="PROSITE" id="PS51510">
    <property type="entry name" value="PHOSPHAGEN_KINASE_C"/>
    <property type="match status" value="1"/>
</dbReference>
<evidence type="ECO:0000313" key="8">
    <source>
        <dbReference type="Proteomes" id="UP000218775"/>
    </source>
</evidence>
<keyword evidence="2 5" id="KW-0547">Nucleotide-binding</keyword>
<keyword evidence="1 5" id="KW-0808">Transferase</keyword>
<dbReference type="PANTHER" id="PTHR11547">
    <property type="entry name" value="ARGININE OR CREATINE KINASE"/>
    <property type="match status" value="1"/>
</dbReference>
<dbReference type="Gene3D" id="3.30.590.10">
    <property type="entry name" value="Glutamine synthetase/guanido kinase, catalytic domain"/>
    <property type="match status" value="1"/>
</dbReference>
<protein>
    <recommendedName>
        <fullName evidence="6">Phosphagen kinase C-terminal domain-containing protein</fullName>
    </recommendedName>
</protein>
<dbReference type="Proteomes" id="UP000218775">
    <property type="component" value="Unassembled WGS sequence"/>
</dbReference>
<keyword evidence="3 5" id="KW-0418">Kinase</keyword>
<dbReference type="Pfam" id="PF00217">
    <property type="entry name" value="ATP-gua_Ptrans"/>
    <property type="match status" value="1"/>
</dbReference>
<evidence type="ECO:0000313" key="7">
    <source>
        <dbReference type="EMBL" id="PCI77837.1"/>
    </source>
</evidence>